<dbReference type="EMBL" id="IACL01064209">
    <property type="protein sequence ID" value="LAB08117.1"/>
    <property type="molecule type" value="Transcribed_RNA"/>
</dbReference>
<reference evidence="1" key="2">
    <citation type="submission" date="2017-11" db="EMBL/GenBank/DDBJ databases">
        <title>Coralsnake Venomics: Analyses of Venom Gland Transcriptomes and Proteomes of Six Brazilian Taxa.</title>
        <authorList>
            <person name="Aird S.D."/>
            <person name="Jorge da Silva N."/>
            <person name="Qiu L."/>
            <person name="Villar-Briones A."/>
            <person name="Aparecida-Saddi V."/>
            <person name="Campos-Telles M.P."/>
            <person name="Grau M."/>
            <person name="Mikheyev A.S."/>
        </authorList>
    </citation>
    <scope>NUCLEOTIDE SEQUENCE</scope>
    <source>
        <tissue evidence="1">Venom_gland</tissue>
    </source>
</reference>
<sequence length="103" mass="12029">MEERKKLISINGLNSAIKRKKIFHKLGKLNMDIISLQEVHIKRQHEHLLNCPRLGNIFTSLAQQNERGVVLCIRNTIKTKQIYTDEEGRILMVEIIANNSKYF</sequence>
<proteinExistence type="predicted"/>
<dbReference type="SUPFAM" id="SSF56219">
    <property type="entry name" value="DNase I-like"/>
    <property type="match status" value="1"/>
</dbReference>
<evidence type="ECO:0008006" key="2">
    <source>
        <dbReference type="Google" id="ProtNLM"/>
    </source>
</evidence>
<name>A0A2D4KHC4_9SAUR</name>
<dbReference type="Gene3D" id="3.60.10.10">
    <property type="entry name" value="Endonuclease/exonuclease/phosphatase"/>
    <property type="match status" value="1"/>
</dbReference>
<protein>
    <recommendedName>
        <fullName evidence="2">Endonuclease/exonuclease/phosphatase domain-containing protein</fullName>
    </recommendedName>
</protein>
<dbReference type="AlphaFoldDB" id="A0A2D4KHC4"/>
<reference evidence="1" key="1">
    <citation type="submission" date="2017-07" db="EMBL/GenBank/DDBJ databases">
        <authorList>
            <person name="Mikheyev A."/>
            <person name="Grau M."/>
        </authorList>
    </citation>
    <scope>NUCLEOTIDE SEQUENCE</scope>
    <source>
        <tissue evidence="1">Venom_gland</tissue>
    </source>
</reference>
<dbReference type="InterPro" id="IPR036691">
    <property type="entry name" value="Endo/exonu/phosph_ase_sf"/>
</dbReference>
<accession>A0A2D4KHC4</accession>
<evidence type="ECO:0000313" key="1">
    <source>
        <dbReference type="EMBL" id="LAB08117.1"/>
    </source>
</evidence>
<organism evidence="1">
    <name type="scientific">Micrurus paraensis</name>
    <dbReference type="NCBI Taxonomy" id="1970185"/>
    <lineage>
        <taxon>Eukaryota</taxon>
        <taxon>Metazoa</taxon>
        <taxon>Chordata</taxon>
        <taxon>Craniata</taxon>
        <taxon>Vertebrata</taxon>
        <taxon>Euteleostomi</taxon>
        <taxon>Lepidosauria</taxon>
        <taxon>Squamata</taxon>
        <taxon>Bifurcata</taxon>
        <taxon>Unidentata</taxon>
        <taxon>Episquamata</taxon>
        <taxon>Toxicofera</taxon>
        <taxon>Serpentes</taxon>
        <taxon>Colubroidea</taxon>
        <taxon>Elapidae</taxon>
        <taxon>Elapinae</taxon>
        <taxon>Micrurus</taxon>
    </lineage>
</organism>